<evidence type="ECO:0000256" key="1">
    <source>
        <dbReference type="SAM" id="Phobius"/>
    </source>
</evidence>
<dbReference type="EMBL" id="WOWK01000138">
    <property type="protein sequence ID" value="KAF0317075.1"/>
    <property type="molecule type" value="Genomic_DNA"/>
</dbReference>
<evidence type="ECO:0000313" key="2">
    <source>
        <dbReference type="EMBL" id="KAF0317075.1"/>
    </source>
</evidence>
<dbReference type="OrthoDB" id="4851520at2759"/>
<keyword evidence="1" id="KW-1133">Transmembrane helix</keyword>
<keyword evidence="1" id="KW-0472">Membrane</keyword>
<feature type="transmembrane region" description="Helical" evidence="1">
    <location>
        <begin position="6"/>
        <end position="24"/>
    </location>
</feature>
<sequence>MLPHGIPFNIFVAVCVLFSLYQGWTWYSTPPPALVIEIRKPASTQTVTKSSETVTRICRAYAAILFAVPTNRPPSLYEYLHIAAACAPSPARSKSSSARRCSTHQIYLAVEGTLIEYFPHGGFFSNSNSNSNPDNNNRYTNENNIIHNNNAVVTALVTAILFDEDTRTVYDHLFEPSLSGGASDRIAFLQEKCGEAWR</sequence>
<dbReference type="Proteomes" id="UP000434172">
    <property type="component" value="Unassembled WGS sequence"/>
</dbReference>
<proteinExistence type="predicted"/>
<protein>
    <submittedName>
        <fullName evidence="2">Uncharacterized protein</fullName>
    </submittedName>
</protein>
<reference evidence="2 3" key="1">
    <citation type="submission" date="2019-12" db="EMBL/GenBank/DDBJ databases">
        <title>A genome sequence resource for the geographically widespread anthracnose pathogen Colletotrichum asianum.</title>
        <authorList>
            <person name="Meng Y."/>
        </authorList>
    </citation>
    <scope>NUCLEOTIDE SEQUENCE [LARGE SCALE GENOMIC DNA]</scope>
    <source>
        <strain evidence="2 3">ICMP 18580</strain>
    </source>
</reference>
<accession>A0A8H3W032</accession>
<dbReference type="AlphaFoldDB" id="A0A8H3W032"/>
<gene>
    <name evidence="2" type="ORF">GQ607_015662</name>
</gene>
<keyword evidence="1" id="KW-0812">Transmembrane</keyword>
<keyword evidence="3" id="KW-1185">Reference proteome</keyword>
<organism evidence="2 3">
    <name type="scientific">Colletotrichum asianum</name>
    <dbReference type="NCBI Taxonomy" id="702518"/>
    <lineage>
        <taxon>Eukaryota</taxon>
        <taxon>Fungi</taxon>
        <taxon>Dikarya</taxon>
        <taxon>Ascomycota</taxon>
        <taxon>Pezizomycotina</taxon>
        <taxon>Sordariomycetes</taxon>
        <taxon>Hypocreomycetidae</taxon>
        <taxon>Glomerellales</taxon>
        <taxon>Glomerellaceae</taxon>
        <taxon>Colletotrichum</taxon>
        <taxon>Colletotrichum gloeosporioides species complex</taxon>
    </lineage>
</organism>
<name>A0A8H3W032_9PEZI</name>
<evidence type="ECO:0000313" key="3">
    <source>
        <dbReference type="Proteomes" id="UP000434172"/>
    </source>
</evidence>
<comment type="caution">
    <text evidence="2">The sequence shown here is derived from an EMBL/GenBank/DDBJ whole genome shotgun (WGS) entry which is preliminary data.</text>
</comment>